<proteinExistence type="predicted"/>
<evidence type="ECO:0000313" key="2">
    <source>
        <dbReference type="Proteomes" id="UP000309038"/>
    </source>
</evidence>
<protein>
    <submittedName>
        <fullName evidence="1">Uncharacterized protein</fullName>
    </submittedName>
</protein>
<evidence type="ECO:0000313" key="1">
    <source>
        <dbReference type="EMBL" id="THG93214.1"/>
    </source>
</evidence>
<comment type="caution">
    <text evidence="1">The sequence shown here is derived from an EMBL/GenBank/DDBJ whole genome shotgun (WGS) entry which is preliminary data.</text>
</comment>
<dbReference type="EMBL" id="SGPJ01000734">
    <property type="protein sequence ID" value="THG93214.1"/>
    <property type="molecule type" value="Genomic_DNA"/>
</dbReference>
<keyword evidence="2" id="KW-1185">Reference proteome</keyword>
<sequence length="163" mass="17697">MAQSVHKQFGFEVAFVATGSSAHQDDKVGKVFESSGLSGFFKRVSCSNGTDDEILAHAKAHAVYNVSESVLDANHQVQDAELGEDRARDSVAAPQVSGVNTIESLSESALATPDEIGHMNDECLLKYIKLRFNILFQSVDLEPAPMNNFPWLTLPMKLADVGE</sequence>
<dbReference type="AlphaFoldDB" id="A0A4S4K638"/>
<reference evidence="1 2" key="1">
    <citation type="submission" date="2019-02" db="EMBL/GenBank/DDBJ databases">
        <title>Genome sequencing of the rare red list fungi Phlebia centrifuga.</title>
        <authorList>
            <person name="Buettner E."/>
            <person name="Kellner H."/>
        </authorList>
    </citation>
    <scope>NUCLEOTIDE SEQUENCE [LARGE SCALE GENOMIC DNA]</scope>
    <source>
        <strain evidence="1 2">DSM 108282</strain>
    </source>
</reference>
<dbReference type="Proteomes" id="UP000309038">
    <property type="component" value="Unassembled WGS sequence"/>
</dbReference>
<organism evidence="1 2">
    <name type="scientific">Hermanssonia centrifuga</name>
    <dbReference type="NCBI Taxonomy" id="98765"/>
    <lineage>
        <taxon>Eukaryota</taxon>
        <taxon>Fungi</taxon>
        <taxon>Dikarya</taxon>
        <taxon>Basidiomycota</taxon>
        <taxon>Agaricomycotina</taxon>
        <taxon>Agaricomycetes</taxon>
        <taxon>Polyporales</taxon>
        <taxon>Meruliaceae</taxon>
        <taxon>Hermanssonia</taxon>
    </lineage>
</organism>
<accession>A0A4S4K638</accession>
<name>A0A4S4K638_9APHY</name>
<gene>
    <name evidence="1" type="ORF">EW026_g7962</name>
</gene>